<reference evidence="3" key="1">
    <citation type="journal article" date="2019" name="Int. J. Syst. Evol. Microbiol.">
        <title>The Global Catalogue of Microorganisms (GCM) 10K type strain sequencing project: providing services to taxonomists for standard genome sequencing and annotation.</title>
        <authorList>
            <consortium name="The Broad Institute Genomics Platform"/>
            <consortium name="The Broad Institute Genome Sequencing Center for Infectious Disease"/>
            <person name="Wu L."/>
            <person name="Ma J."/>
        </authorList>
    </citation>
    <scope>NUCLEOTIDE SEQUENCE [LARGE SCALE GENOMIC DNA]</scope>
    <source>
        <strain evidence="3">CGMCC 1.12664</strain>
    </source>
</reference>
<dbReference type="AlphaFoldDB" id="A0A917EBQ9"/>
<evidence type="ECO:0000313" key="3">
    <source>
        <dbReference type="Proteomes" id="UP000612855"/>
    </source>
</evidence>
<dbReference type="InterPro" id="IPR000182">
    <property type="entry name" value="GNAT_dom"/>
</dbReference>
<accession>A0A917EBQ9</accession>
<dbReference type="Pfam" id="PF00583">
    <property type="entry name" value="Acetyltransf_1"/>
    <property type="match status" value="1"/>
</dbReference>
<evidence type="ECO:0000259" key="1">
    <source>
        <dbReference type="PROSITE" id="PS51186"/>
    </source>
</evidence>
<protein>
    <submittedName>
        <fullName evidence="2">N-acetyltransferase</fullName>
    </submittedName>
</protein>
<evidence type="ECO:0000313" key="2">
    <source>
        <dbReference type="EMBL" id="GGE17726.1"/>
    </source>
</evidence>
<dbReference type="Proteomes" id="UP000612855">
    <property type="component" value="Unassembled WGS sequence"/>
</dbReference>
<sequence>MNLRPFAPQDATAVSVLLNTAFDGSSESQLVASLREAGDMALELVAEDETSIYGYIAFCRLREPEGWWSLSPVAVSPRRQNERIGSDLINYGLDFARQAGARAITVLGSPDYYRRFGFNHKAAENLTIPYARDYFMLYPIAPGTAGAAATVSYPQAFSAL</sequence>
<keyword evidence="3" id="KW-1185">Reference proteome</keyword>
<feature type="domain" description="N-acetyltransferase" evidence="1">
    <location>
        <begin position="1"/>
        <end position="141"/>
    </location>
</feature>
<proteinExistence type="predicted"/>
<dbReference type="GO" id="GO:0016747">
    <property type="term" value="F:acyltransferase activity, transferring groups other than amino-acyl groups"/>
    <property type="evidence" value="ECO:0007669"/>
    <property type="project" value="InterPro"/>
</dbReference>
<dbReference type="PROSITE" id="PS51186">
    <property type="entry name" value="GNAT"/>
    <property type="match status" value="1"/>
</dbReference>
<comment type="caution">
    <text evidence="2">The sequence shown here is derived from an EMBL/GenBank/DDBJ whole genome shotgun (WGS) entry which is preliminary data.</text>
</comment>
<dbReference type="RefSeq" id="WP_188475881.1">
    <property type="nucleotide sequence ID" value="NZ_BMFJ01000001.1"/>
</dbReference>
<gene>
    <name evidence="2" type="ORF">GCM10011360_03150</name>
</gene>
<dbReference type="InterPro" id="IPR016181">
    <property type="entry name" value="Acyl_CoA_acyltransferase"/>
</dbReference>
<dbReference type="SUPFAM" id="SSF55729">
    <property type="entry name" value="Acyl-CoA N-acyltransferases (Nat)"/>
    <property type="match status" value="1"/>
</dbReference>
<dbReference type="EMBL" id="BMFJ01000001">
    <property type="protein sequence ID" value="GGE17726.1"/>
    <property type="molecule type" value="Genomic_DNA"/>
</dbReference>
<name>A0A917EBQ9_9RHOB</name>
<dbReference type="CDD" id="cd04301">
    <property type="entry name" value="NAT_SF"/>
    <property type="match status" value="1"/>
</dbReference>
<organism evidence="2 3">
    <name type="scientific">Primorskyibacter flagellatus</name>
    <dbReference type="NCBI Taxonomy" id="1387277"/>
    <lineage>
        <taxon>Bacteria</taxon>
        <taxon>Pseudomonadati</taxon>
        <taxon>Pseudomonadota</taxon>
        <taxon>Alphaproteobacteria</taxon>
        <taxon>Rhodobacterales</taxon>
        <taxon>Roseobacteraceae</taxon>
        <taxon>Primorskyibacter</taxon>
    </lineage>
</organism>
<dbReference type="Gene3D" id="3.40.630.30">
    <property type="match status" value="1"/>
</dbReference>